<feature type="transmembrane region" description="Helical" evidence="5">
    <location>
        <begin position="104"/>
        <end position="121"/>
    </location>
</feature>
<keyword evidence="5" id="KW-1003">Cell membrane</keyword>
<feature type="transmembrane region" description="Helical" evidence="5">
    <location>
        <begin position="402"/>
        <end position="422"/>
    </location>
</feature>
<dbReference type="Pfam" id="PF00361">
    <property type="entry name" value="Proton_antipo_M"/>
    <property type="match status" value="1"/>
</dbReference>
<evidence type="ECO:0000256" key="5">
    <source>
        <dbReference type="HAMAP-Rule" id="MF_00445"/>
    </source>
</evidence>
<proteinExistence type="inferred from homology"/>
<name>A0ABP9RGD8_9GAMM</name>
<keyword evidence="3 5" id="KW-1133">Transmembrane helix</keyword>
<dbReference type="HAMAP" id="MF_00445">
    <property type="entry name" value="NDH1_NuoN_1"/>
    <property type="match status" value="1"/>
</dbReference>
<sequence>MTLTATHLLALTPLILVGATAIVVMLTIAWRRQHTVIAMTTAAGLNLALVSLIGVWFMAPLATPMLAVDGLAIFAAVLILVAALACVTLGHAYLEHYRGPREEFYLLLLCATAGGLVLAASTHLATLLFGLELLSMPLYGMLAYTYHERRSLEAGVKYLVLSGAASAILLFGMALLYAETGQLDFVGLTVGLAESPGAWGLAGAALVLVGLGFKLSIVPFHLWTPDVYEGGPGPAATFLASASKVAVFVVLLRLVMAAPAFQGAWLHGVLAVLAILTMLVGNLLALTQSNLKRLLGYSSIAHFGYLLTAVVIGEGLAVEATGVYLVVYMLTTLGAFGVVTLISSPYRGEDAAALHHYRGLFWRRPYLTAVLTVAMLSMAGIPFTAGFIGKFYIIALGVEAEHWWLVGAVIVGSAIGLYYYLRVMVTLYLAEAGMQKRDAPENWGVRAGGVVVLGVALLIILLGIYPTPMIEWVRLMGGVMLNTG</sequence>
<feature type="transmembrane region" description="Helical" evidence="5">
    <location>
        <begin position="443"/>
        <end position="465"/>
    </location>
</feature>
<keyword evidence="5" id="KW-0813">Transport</keyword>
<dbReference type="EC" id="7.1.1.-" evidence="5"/>
<keyword evidence="5" id="KW-0520">NAD</keyword>
<organism evidence="8 9">
    <name type="scientific">Modicisalibacter zincidurans</name>
    <dbReference type="NCBI Taxonomy" id="1178777"/>
    <lineage>
        <taxon>Bacteria</taxon>
        <taxon>Pseudomonadati</taxon>
        <taxon>Pseudomonadota</taxon>
        <taxon>Gammaproteobacteria</taxon>
        <taxon>Oceanospirillales</taxon>
        <taxon>Halomonadaceae</taxon>
        <taxon>Modicisalibacter</taxon>
    </lineage>
</organism>
<keyword evidence="5" id="KW-0830">Ubiquinone</keyword>
<gene>
    <name evidence="5 8" type="primary">nuoN</name>
    <name evidence="8" type="ORF">GCM10023342_22850</name>
</gene>
<feature type="transmembrane region" description="Helical" evidence="5">
    <location>
        <begin position="198"/>
        <end position="223"/>
    </location>
</feature>
<evidence type="ECO:0000256" key="3">
    <source>
        <dbReference type="ARBA" id="ARBA00022989"/>
    </source>
</evidence>
<keyword evidence="2 5" id="KW-0812">Transmembrane</keyword>
<evidence type="ECO:0000313" key="9">
    <source>
        <dbReference type="Proteomes" id="UP001500074"/>
    </source>
</evidence>
<dbReference type="InterPro" id="IPR010096">
    <property type="entry name" value="NADH-Q_OxRdtase_suN/2"/>
</dbReference>
<dbReference type="Proteomes" id="UP001500074">
    <property type="component" value="Unassembled WGS sequence"/>
</dbReference>
<feature type="transmembrane region" description="Helical" evidence="5">
    <location>
        <begin position="158"/>
        <end position="178"/>
    </location>
</feature>
<comment type="similarity">
    <text evidence="5">Belongs to the complex I subunit 2 family.</text>
</comment>
<dbReference type="NCBIfam" id="NF004439">
    <property type="entry name" value="PRK05777.1-1"/>
    <property type="match status" value="1"/>
</dbReference>
<feature type="transmembrane region" description="Helical" evidence="5">
    <location>
        <begin position="6"/>
        <end position="29"/>
    </location>
</feature>
<keyword evidence="5" id="KW-1278">Translocase</keyword>
<keyword evidence="5" id="KW-0874">Quinone</keyword>
<feature type="transmembrane region" description="Helical" evidence="5">
    <location>
        <begin position="325"/>
        <end position="346"/>
    </location>
</feature>
<dbReference type="InterPro" id="IPR001750">
    <property type="entry name" value="ND/Mrp_TM"/>
</dbReference>
<feature type="transmembrane region" description="Helical" evidence="5">
    <location>
        <begin position="127"/>
        <end position="146"/>
    </location>
</feature>
<evidence type="ECO:0000313" key="8">
    <source>
        <dbReference type="EMBL" id="GAA5176729.1"/>
    </source>
</evidence>
<feature type="transmembrane region" description="Helical" evidence="5">
    <location>
        <begin position="36"/>
        <end position="59"/>
    </location>
</feature>
<comment type="caution">
    <text evidence="8">The sequence shown here is derived from an EMBL/GenBank/DDBJ whole genome shotgun (WGS) entry which is preliminary data.</text>
</comment>
<comment type="subunit">
    <text evidence="5">NDH-1 is composed of 14 different subunits. Subunits NuoA, H, J, K, L, M, N constitute the membrane sector of the complex.</text>
</comment>
<comment type="catalytic activity">
    <reaction evidence="5">
        <text>a quinone + NADH + 5 H(+)(in) = a quinol + NAD(+) + 4 H(+)(out)</text>
        <dbReference type="Rhea" id="RHEA:57888"/>
        <dbReference type="ChEBI" id="CHEBI:15378"/>
        <dbReference type="ChEBI" id="CHEBI:24646"/>
        <dbReference type="ChEBI" id="CHEBI:57540"/>
        <dbReference type="ChEBI" id="CHEBI:57945"/>
        <dbReference type="ChEBI" id="CHEBI:132124"/>
    </reaction>
</comment>
<evidence type="ECO:0000256" key="1">
    <source>
        <dbReference type="ARBA" id="ARBA00004127"/>
    </source>
</evidence>
<dbReference type="PANTHER" id="PTHR22773">
    <property type="entry name" value="NADH DEHYDROGENASE"/>
    <property type="match status" value="1"/>
</dbReference>
<comment type="subcellular location">
    <subcellularLocation>
        <location evidence="5">Cell membrane</location>
        <topology evidence="5">Multi-pass membrane protein</topology>
    </subcellularLocation>
    <subcellularLocation>
        <location evidence="1">Endomembrane system</location>
        <topology evidence="1">Multi-pass membrane protein</topology>
    </subcellularLocation>
    <subcellularLocation>
        <location evidence="6">Membrane</location>
        <topology evidence="6">Multi-pass membrane protein</topology>
    </subcellularLocation>
</comment>
<dbReference type="NCBIfam" id="TIGR01770">
    <property type="entry name" value="NDH_I_N"/>
    <property type="match status" value="1"/>
</dbReference>
<evidence type="ECO:0000256" key="4">
    <source>
        <dbReference type="ARBA" id="ARBA00023136"/>
    </source>
</evidence>
<evidence type="ECO:0000256" key="6">
    <source>
        <dbReference type="RuleBase" id="RU000320"/>
    </source>
</evidence>
<comment type="function">
    <text evidence="5">NDH-1 shuttles electrons from NADH, via FMN and iron-sulfur (Fe-S) centers, to quinones in the respiratory chain. The immediate electron acceptor for the enzyme in this species is believed to be ubiquinone. Couples the redox reaction to proton translocation (for every two electrons transferred, four hydrogen ions are translocated across the cytoplasmic membrane), and thus conserves the redox energy in a proton gradient.</text>
</comment>
<dbReference type="EMBL" id="BAABKI010000023">
    <property type="protein sequence ID" value="GAA5176729.1"/>
    <property type="molecule type" value="Genomic_DNA"/>
</dbReference>
<keyword evidence="4 5" id="KW-0472">Membrane</keyword>
<feature type="transmembrane region" description="Helical" evidence="5">
    <location>
        <begin position="235"/>
        <end position="258"/>
    </location>
</feature>
<dbReference type="RefSeq" id="WP_031384935.1">
    <property type="nucleotide sequence ID" value="NZ_BAABKI010000023.1"/>
</dbReference>
<accession>A0ABP9RGD8</accession>
<protein>
    <recommendedName>
        <fullName evidence="5">NADH-quinone oxidoreductase subunit N</fullName>
        <ecNumber evidence="5">7.1.1.-</ecNumber>
    </recommendedName>
    <alternativeName>
        <fullName evidence="5">NADH dehydrogenase I subunit N</fullName>
    </alternativeName>
    <alternativeName>
        <fullName evidence="5">NDH-1 subunit N</fullName>
    </alternativeName>
</protein>
<feature type="domain" description="NADH:quinone oxidoreductase/Mrp antiporter transmembrane" evidence="7">
    <location>
        <begin position="121"/>
        <end position="415"/>
    </location>
</feature>
<evidence type="ECO:0000256" key="2">
    <source>
        <dbReference type="ARBA" id="ARBA00022692"/>
    </source>
</evidence>
<feature type="transmembrane region" description="Helical" evidence="5">
    <location>
        <begin position="71"/>
        <end position="92"/>
    </location>
</feature>
<reference evidence="9" key="1">
    <citation type="journal article" date="2019" name="Int. J. Syst. Evol. Microbiol.">
        <title>The Global Catalogue of Microorganisms (GCM) 10K type strain sequencing project: providing services to taxonomists for standard genome sequencing and annotation.</title>
        <authorList>
            <consortium name="The Broad Institute Genomics Platform"/>
            <consortium name="The Broad Institute Genome Sequencing Center for Infectious Disease"/>
            <person name="Wu L."/>
            <person name="Ma J."/>
        </authorList>
    </citation>
    <scope>NUCLEOTIDE SEQUENCE [LARGE SCALE GENOMIC DNA]</scope>
    <source>
        <strain evidence="9">JCM 18472</strain>
    </source>
</reference>
<feature type="transmembrane region" description="Helical" evidence="5">
    <location>
        <begin position="294"/>
        <end position="313"/>
    </location>
</feature>
<evidence type="ECO:0000259" key="7">
    <source>
        <dbReference type="Pfam" id="PF00361"/>
    </source>
</evidence>
<feature type="transmembrane region" description="Helical" evidence="5">
    <location>
        <begin position="264"/>
        <end position="287"/>
    </location>
</feature>
<feature type="transmembrane region" description="Helical" evidence="5">
    <location>
        <begin position="366"/>
        <end position="396"/>
    </location>
</feature>
<keyword evidence="9" id="KW-1185">Reference proteome</keyword>